<dbReference type="InterPro" id="IPR004675">
    <property type="entry name" value="AhpD_core"/>
</dbReference>
<feature type="domain" description="Carboxymuconolactone decarboxylase-like" evidence="1">
    <location>
        <begin position="16"/>
        <end position="100"/>
    </location>
</feature>
<evidence type="ECO:0000313" key="3">
    <source>
        <dbReference type="Proteomes" id="UP001210380"/>
    </source>
</evidence>
<dbReference type="EMBL" id="JAQGLA010000173">
    <property type="protein sequence ID" value="MDA3631272.1"/>
    <property type="molecule type" value="Genomic_DNA"/>
</dbReference>
<gene>
    <name evidence="2" type="ORF">OU415_38005</name>
</gene>
<protein>
    <submittedName>
        <fullName evidence="2">Carboxymuconolactone decarboxylase family protein</fullName>
    </submittedName>
</protein>
<evidence type="ECO:0000259" key="1">
    <source>
        <dbReference type="Pfam" id="PF02627"/>
    </source>
</evidence>
<keyword evidence="3" id="KW-1185">Reference proteome</keyword>
<dbReference type="NCBIfam" id="TIGR00778">
    <property type="entry name" value="ahpD_dom"/>
    <property type="match status" value="1"/>
</dbReference>
<dbReference type="Proteomes" id="UP001210380">
    <property type="component" value="Unassembled WGS sequence"/>
</dbReference>
<sequence length="158" mass="17803">MSADRRIYVDKQSPSVYKAMLAAAAELHQRTADVGLERSTLELVNVRVSQINRCAFCLDRHSRLAERAGVTPQRLAVLAAWREVDLFTDEERAALEIAEAVTLVADRHVSDEEYARFREHLSDDAVSLLIWAATTINAFNRVSIMSRHRVAERDPAEA</sequence>
<dbReference type="PANTHER" id="PTHR35446:SF2">
    <property type="entry name" value="CARBOXYMUCONOLACTONE DECARBOXYLASE-LIKE DOMAIN-CONTAINING PROTEIN"/>
    <property type="match status" value="1"/>
</dbReference>
<dbReference type="PANTHER" id="PTHR35446">
    <property type="entry name" value="SI:CH211-175M2.5"/>
    <property type="match status" value="1"/>
</dbReference>
<proteinExistence type="predicted"/>
<dbReference type="Gene3D" id="1.20.1290.10">
    <property type="entry name" value="AhpD-like"/>
    <property type="match status" value="1"/>
</dbReference>
<evidence type="ECO:0000313" key="2">
    <source>
        <dbReference type="EMBL" id="MDA3631272.1"/>
    </source>
</evidence>
<organism evidence="2 3">
    <name type="scientific">Saccharopolyspora oryzae</name>
    <dbReference type="NCBI Taxonomy" id="2997343"/>
    <lineage>
        <taxon>Bacteria</taxon>
        <taxon>Bacillati</taxon>
        <taxon>Actinomycetota</taxon>
        <taxon>Actinomycetes</taxon>
        <taxon>Pseudonocardiales</taxon>
        <taxon>Pseudonocardiaceae</taxon>
        <taxon>Saccharopolyspora</taxon>
    </lineage>
</organism>
<dbReference type="RefSeq" id="WP_270954645.1">
    <property type="nucleotide sequence ID" value="NZ_JAQGLA010000173.1"/>
</dbReference>
<reference evidence="2 3" key="1">
    <citation type="submission" date="2022-11" db="EMBL/GenBank/DDBJ databases">
        <title>Draft genome sequence of Saccharopolyspora sp. WRP15-2 isolated from rhizosphere soils of wild rice in Thailand.</title>
        <authorList>
            <person name="Duangmal K."/>
            <person name="Kammanee S."/>
            <person name="Muangham S."/>
        </authorList>
    </citation>
    <scope>NUCLEOTIDE SEQUENCE [LARGE SCALE GENOMIC DNA]</scope>
    <source>
        <strain evidence="2 3">WRP15-2</strain>
    </source>
</reference>
<dbReference type="InterPro" id="IPR029032">
    <property type="entry name" value="AhpD-like"/>
</dbReference>
<dbReference type="InterPro" id="IPR003779">
    <property type="entry name" value="CMD-like"/>
</dbReference>
<name>A0ABT4VBC3_9PSEU</name>
<dbReference type="Pfam" id="PF02627">
    <property type="entry name" value="CMD"/>
    <property type="match status" value="1"/>
</dbReference>
<dbReference type="SUPFAM" id="SSF69118">
    <property type="entry name" value="AhpD-like"/>
    <property type="match status" value="1"/>
</dbReference>
<accession>A0ABT4VBC3</accession>
<comment type="caution">
    <text evidence="2">The sequence shown here is derived from an EMBL/GenBank/DDBJ whole genome shotgun (WGS) entry which is preliminary data.</text>
</comment>